<proteinExistence type="predicted"/>
<dbReference type="KEGG" id="ngg:RG540_CH03700"/>
<gene>
    <name evidence="2" type="ORF">RG540_CH03700</name>
</gene>
<dbReference type="InterPro" id="IPR024997">
    <property type="entry name" value="DUF3892"/>
</dbReference>
<name>A0A068SKA6_NEOGA</name>
<evidence type="ECO:0000313" key="3">
    <source>
        <dbReference type="Proteomes" id="UP000028181"/>
    </source>
</evidence>
<evidence type="ECO:0000313" key="2">
    <source>
        <dbReference type="EMBL" id="CDN46562.1"/>
    </source>
</evidence>
<dbReference type="Proteomes" id="UP000028181">
    <property type="component" value="Chromosome I"/>
</dbReference>
<protein>
    <submittedName>
        <fullName evidence="2">Bsl8315 protein</fullName>
    </submittedName>
</protein>
<reference evidence="3" key="1">
    <citation type="journal article" date="2014" name="BMC Genomics">
        <title>Genome sequencing of two Neorhizobium galegae strains reveals a noeT gene responsible for the unusual acetylation of the nodulation factors.</title>
        <authorList>
            <person name="Osterman J."/>
            <person name="Marsh J."/>
            <person name="Laine P.K."/>
            <person name="Zeng Z."/>
            <person name="Alatalo E."/>
            <person name="Sullivan J.T."/>
            <person name="Young J.P."/>
            <person name="Thomas-Oates J."/>
            <person name="Paulin L."/>
            <person name="Lindstrom K."/>
        </authorList>
    </citation>
    <scope>NUCLEOTIDE SEQUENCE [LARGE SCALE GENOMIC DNA]</scope>
    <source>
        <strain evidence="3">HAMBI 540</strain>
    </source>
</reference>
<evidence type="ECO:0000256" key="1">
    <source>
        <dbReference type="SAM" id="MobiDB-lite"/>
    </source>
</evidence>
<keyword evidence="3" id="KW-1185">Reference proteome</keyword>
<dbReference type="HOGENOM" id="CLU_159803_0_0_5"/>
<accession>A0A068SKA6</accession>
<feature type="region of interest" description="Disordered" evidence="1">
    <location>
        <begin position="77"/>
        <end position="96"/>
    </location>
</feature>
<organism evidence="2 3">
    <name type="scientific">Neorhizobium galegae bv. orientalis str. HAMBI 540</name>
    <dbReference type="NCBI Taxonomy" id="1028800"/>
    <lineage>
        <taxon>Bacteria</taxon>
        <taxon>Pseudomonadati</taxon>
        <taxon>Pseudomonadota</taxon>
        <taxon>Alphaproteobacteria</taxon>
        <taxon>Hyphomicrobiales</taxon>
        <taxon>Rhizobiaceae</taxon>
        <taxon>Rhizobium/Agrobacterium group</taxon>
        <taxon>Neorhizobium</taxon>
    </lineage>
</organism>
<dbReference type="RefSeq" id="WP_080724841.1">
    <property type="nucleotide sequence ID" value="NZ_HG938353.1"/>
</dbReference>
<sequence>MATSVRIQCINKSDRTNAWERIRYVGGLNGDGTRWKLSLNDAISGVETGKYAFYVERPAGDRVNVIVAKSAAGNKYLKTTADGDQPNNLLSLPECP</sequence>
<dbReference type="AlphaFoldDB" id="A0A068SKA6"/>
<dbReference type="Pfam" id="PF13031">
    <property type="entry name" value="DUF3892"/>
    <property type="match status" value="1"/>
</dbReference>
<dbReference type="EMBL" id="HG938353">
    <property type="protein sequence ID" value="CDN46562.1"/>
    <property type="molecule type" value="Genomic_DNA"/>
</dbReference>
<dbReference type="GeneID" id="31562648"/>
<dbReference type="OrthoDB" id="826539at2"/>
<dbReference type="eggNOG" id="ENOG503360K">
    <property type="taxonomic scope" value="Bacteria"/>
</dbReference>